<evidence type="ECO:0000259" key="3">
    <source>
        <dbReference type="PROSITE" id="PS50102"/>
    </source>
</evidence>
<name>A0A8H6YAE1_9AGAR</name>
<evidence type="ECO:0000256" key="2">
    <source>
        <dbReference type="SAM" id="MobiDB-lite"/>
    </source>
</evidence>
<dbReference type="Pfam" id="PF00076">
    <property type="entry name" value="RRM_1"/>
    <property type="match status" value="1"/>
</dbReference>
<dbReference type="InterPro" id="IPR035979">
    <property type="entry name" value="RBD_domain_sf"/>
</dbReference>
<dbReference type="InterPro" id="IPR012677">
    <property type="entry name" value="Nucleotide-bd_a/b_plait_sf"/>
</dbReference>
<dbReference type="PANTHER" id="PTHR15241">
    <property type="entry name" value="TRANSFORMER-2-RELATED"/>
    <property type="match status" value="1"/>
</dbReference>
<dbReference type="SUPFAM" id="SSF54928">
    <property type="entry name" value="RNA-binding domain, RBD"/>
    <property type="match status" value="1"/>
</dbReference>
<keyword evidence="1" id="KW-0694">RNA-binding</keyword>
<organism evidence="4 5">
    <name type="scientific">Mycena sanguinolenta</name>
    <dbReference type="NCBI Taxonomy" id="230812"/>
    <lineage>
        <taxon>Eukaryota</taxon>
        <taxon>Fungi</taxon>
        <taxon>Dikarya</taxon>
        <taxon>Basidiomycota</taxon>
        <taxon>Agaricomycotina</taxon>
        <taxon>Agaricomycetes</taxon>
        <taxon>Agaricomycetidae</taxon>
        <taxon>Agaricales</taxon>
        <taxon>Marasmiineae</taxon>
        <taxon>Mycenaceae</taxon>
        <taxon>Mycena</taxon>
    </lineage>
</organism>
<sequence>MSSSLLSGGLDFSGGSGEKAQVLNNRTDISFMGRNNKSVAFFGSRTPVPAVKAPSRDVAPAETAKLTDAVPAAGDEPFWNVDNDKVAQDFASCGEVVSTTIAVDRNTGQLRGFEHVHFTTTAVVEAALKMNGTEIDGRDERRLWTARGQEQGTREPRFGFSSERGGGVKSAAPDGSRHGAAEGLSGAKKAYAAANGQEIEGRAEGCKRRRRRTCELRRGRTGWGPWWTRARVEDAAVAGLVIAAGAMEVGDVARTVVDVVDAAHREEELGRAVFNYPLRFTVEDPMSGWNLNNFRASRNSVLSVSSSQGLDISPTTESSMVLS</sequence>
<keyword evidence="5" id="KW-1185">Reference proteome</keyword>
<dbReference type="EMBL" id="JACAZH010000011">
    <property type="protein sequence ID" value="KAF7354739.1"/>
    <property type="molecule type" value="Genomic_DNA"/>
</dbReference>
<dbReference type="InterPro" id="IPR000504">
    <property type="entry name" value="RRM_dom"/>
</dbReference>
<dbReference type="Gene3D" id="3.30.70.330">
    <property type="match status" value="1"/>
</dbReference>
<comment type="caution">
    <text evidence="4">The sequence shown here is derived from an EMBL/GenBank/DDBJ whole genome shotgun (WGS) entry which is preliminary data.</text>
</comment>
<protein>
    <submittedName>
        <fullName evidence="4">Single-stranded dna binding protein</fullName>
    </submittedName>
</protein>
<proteinExistence type="predicted"/>
<feature type="domain" description="RRM" evidence="3">
    <location>
        <begin position="74"/>
        <end position="150"/>
    </location>
</feature>
<dbReference type="PROSITE" id="PS50102">
    <property type="entry name" value="RRM"/>
    <property type="match status" value="1"/>
</dbReference>
<evidence type="ECO:0000313" key="5">
    <source>
        <dbReference type="Proteomes" id="UP000623467"/>
    </source>
</evidence>
<dbReference type="OrthoDB" id="439808at2759"/>
<dbReference type="PANTHER" id="PTHR15241:SF304">
    <property type="entry name" value="RRM DOMAIN-CONTAINING PROTEIN"/>
    <property type="match status" value="1"/>
</dbReference>
<dbReference type="GO" id="GO:0003723">
    <property type="term" value="F:RNA binding"/>
    <property type="evidence" value="ECO:0007669"/>
    <property type="project" value="UniProtKB-UniRule"/>
</dbReference>
<evidence type="ECO:0000256" key="1">
    <source>
        <dbReference type="PROSITE-ProRule" id="PRU00176"/>
    </source>
</evidence>
<dbReference type="Proteomes" id="UP000623467">
    <property type="component" value="Unassembled WGS sequence"/>
</dbReference>
<gene>
    <name evidence="4" type="ORF">MSAN_01387900</name>
</gene>
<accession>A0A8H6YAE1</accession>
<feature type="region of interest" description="Disordered" evidence="2">
    <location>
        <begin position="139"/>
        <end position="184"/>
    </location>
</feature>
<evidence type="ECO:0000313" key="4">
    <source>
        <dbReference type="EMBL" id="KAF7354739.1"/>
    </source>
</evidence>
<dbReference type="AlphaFoldDB" id="A0A8H6YAE1"/>
<reference evidence="4" key="1">
    <citation type="submission" date="2020-05" db="EMBL/GenBank/DDBJ databases">
        <title>Mycena genomes resolve the evolution of fungal bioluminescence.</title>
        <authorList>
            <person name="Tsai I.J."/>
        </authorList>
    </citation>
    <scope>NUCLEOTIDE SEQUENCE</scope>
    <source>
        <strain evidence="4">160909Yilan</strain>
    </source>
</reference>